<protein>
    <recommendedName>
        <fullName evidence="6 19">UDP-N-acetylenolpyruvoylglucosamine reductase</fullName>
        <ecNumber evidence="5 19">1.3.1.98</ecNumber>
    </recommendedName>
    <alternativeName>
        <fullName evidence="17 19">UDP-N-acetylmuramate dehydrogenase</fullName>
    </alternativeName>
</protein>
<dbReference type="InterPro" id="IPR016166">
    <property type="entry name" value="FAD-bd_PCMH"/>
</dbReference>
<dbReference type="Pfam" id="PF01565">
    <property type="entry name" value="FAD_binding_4"/>
    <property type="match status" value="1"/>
</dbReference>
<evidence type="ECO:0000256" key="16">
    <source>
        <dbReference type="ARBA" id="ARBA00023316"/>
    </source>
</evidence>
<dbReference type="SUPFAM" id="SSF56176">
    <property type="entry name" value="FAD-binding/transporter-associated domain-like"/>
    <property type="match status" value="1"/>
</dbReference>
<keyword evidence="22" id="KW-1185">Reference proteome</keyword>
<keyword evidence="8 19" id="KW-0132">Cell division</keyword>
<keyword evidence="11 19" id="KW-0521">NADP</keyword>
<accession>A0ABV8ZY85</accession>
<feature type="active site" evidence="19">
    <location>
        <position position="337"/>
    </location>
</feature>
<dbReference type="InterPro" id="IPR036635">
    <property type="entry name" value="MurB_C_sf"/>
</dbReference>
<dbReference type="GO" id="GO:0008762">
    <property type="term" value="F:UDP-N-acetylmuramate dehydrogenase activity"/>
    <property type="evidence" value="ECO:0007669"/>
    <property type="project" value="UniProtKB-EC"/>
</dbReference>
<evidence type="ECO:0000256" key="13">
    <source>
        <dbReference type="ARBA" id="ARBA00022984"/>
    </source>
</evidence>
<proteinExistence type="inferred from homology"/>
<organism evidence="21 22">
    <name type="scientific">Chromobacterium aquaticum</name>
    <dbReference type="NCBI Taxonomy" id="467180"/>
    <lineage>
        <taxon>Bacteria</taxon>
        <taxon>Pseudomonadati</taxon>
        <taxon>Pseudomonadota</taxon>
        <taxon>Betaproteobacteria</taxon>
        <taxon>Neisseriales</taxon>
        <taxon>Chromobacteriaceae</taxon>
        <taxon>Chromobacterium</taxon>
    </lineage>
</organism>
<evidence type="ECO:0000256" key="2">
    <source>
        <dbReference type="ARBA" id="ARBA00003921"/>
    </source>
</evidence>
<dbReference type="Pfam" id="PF02873">
    <property type="entry name" value="MurB_C"/>
    <property type="match status" value="1"/>
</dbReference>
<dbReference type="InterPro" id="IPR016167">
    <property type="entry name" value="FAD-bd_PCMH_sub1"/>
</dbReference>
<dbReference type="Gene3D" id="3.90.78.10">
    <property type="entry name" value="UDP-N-acetylenolpyruvoylglucosamine reductase, C-terminal domain"/>
    <property type="match status" value="1"/>
</dbReference>
<dbReference type="PANTHER" id="PTHR21071:SF4">
    <property type="entry name" value="UDP-N-ACETYLENOLPYRUVOYLGLUCOSAMINE REDUCTASE"/>
    <property type="match status" value="1"/>
</dbReference>
<keyword evidence="12 19" id="KW-0133">Cell shape</keyword>
<keyword evidence="9 19" id="KW-0285">Flavoprotein</keyword>
<dbReference type="PANTHER" id="PTHR21071">
    <property type="entry name" value="UDP-N-ACETYLENOLPYRUVOYLGLUCOSAMINE REDUCTASE"/>
    <property type="match status" value="1"/>
</dbReference>
<keyword evidence="10 19" id="KW-0274">FAD</keyword>
<dbReference type="NCBIfam" id="TIGR00179">
    <property type="entry name" value="murB"/>
    <property type="match status" value="1"/>
</dbReference>
<comment type="function">
    <text evidence="2 19">Cell wall formation.</text>
</comment>
<dbReference type="EC" id="1.3.1.98" evidence="5 19"/>
<keyword evidence="7 19" id="KW-0963">Cytoplasm</keyword>
<dbReference type="NCBIfam" id="NF000755">
    <property type="entry name" value="PRK00046.1"/>
    <property type="match status" value="1"/>
</dbReference>
<evidence type="ECO:0000313" key="21">
    <source>
        <dbReference type="EMBL" id="MFC4491634.1"/>
    </source>
</evidence>
<evidence type="ECO:0000256" key="12">
    <source>
        <dbReference type="ARBA" id="ARBA00022960"/>
    </source>
</evidence>
<comment type="cofactor">
    <cofactor evidence="1 19">
        <name>FAD</name>
        <dbReference type="ChEBI" id="CHEBI:57692"/>
    </cofactor>
</comment>
<sequence>MSLTFCHDYPLKPLNTFGMDVRARDFCQLDTLAELPALLASPAYQAGPVLWLGGGSNLLFTRDYPGLVVKLALRGIRLLEQNGDEVIVEAAAGENWHAFVLHTLEQGCYGLENLSLIPGTVGASPIQNIGAYGVEVKDHIHQVICADLENGGAPLTLSAAECRFGYRDSVFKHEAAGRLLVVAVRFRLSRAPRLRTGYGDIQQELAAAGVTTPTPLDVSAAVVRIRSSKLPNPAQLGNAGSFFKNPVVPTEQAQALLERHPALPHYPAADGKTKLAAGWLIDQCGLKGHRDGDAGVHARQALVLVNYGAASGEQMRALAAKVRAEVKLRFGVELEPEPIIL</sequence>
<feature type="active site" description="Proton donor" evidence="19">
    <location>
        <position position="241"/>
    </location>
</feature>
<evidence type="ECO:0000256" key="10">
    <source>
        <dbReference type="ARBA" id="ARBA00022827"/>
    </source>
</evidence>
<dbReference type="NCBIfam" id="NF010478">
    <property type="entry name" value="PRK13903.1"/>
    <property type="match status" value="1"/>
</dbReference>
<dbReference type="Gene3D" id="3.30.43.10">
    <property type="entry name" value="Uridine Diphospho-n-acetylenolpyruvylglucosamine Reductase, domain 2"/>
    <property type="match status" value="1"/>
</dbReference>
<comment type="similarity">
    <text evidence="19">Belongs to the MurB family.</text>
</comment>
<evidence type="ECO:0000256" key="15">
    <source>
        <dbReference type="ARBA" id="ARBA00023306"/>
    </source>
</evidence>
<evidence type="ECO:0000256" key="17">
    <source>
        <dbReference type="ARBA" id="ARBA00031026"/>
    </source>
</evidence>
<evidence type="ECO:0000256" key="18">
    <source>
        <dbReference type="ARBA" id="ARBA00048914"/>
    </source>
</evidence>
<gene>
    <name evidence="19 21" type="primary">murB</name>
    <name evidence="21" type="ORF">ACFO0R_18645</name>
</gene>
<comment type="subcellular location">
    <subcellularLocation>
        <location evidence="3 19">Cytoplasm</location>
    </subcellularLocation>
</comment>
<reference evidence="22" key="1">
    <citation type="journal article" date="2019" name="Int. J. Syst. Evol. Microbiol.">
        <title>The Global Catalogue of Microorganisms (GCM) 10K type strain sequencing project: providing services to taxonomists for standard genome sequencing and annotation.</title>
        <authorList>
            <consortium name="The Broad Institute Genomics Platform"/>
            <consortium name="The Broad Institute Genome Sequencing Center for Infectious Disease"/>
            <person name="Wu L."/>
            <person name="Ma J."/>
        </authorList>
    </citation>
    <scope>NUCLEOTIDE SEQUENCE [LARGE SCALE GENOMIC DNA]</scope>
    <source>
        <strain evidence="22">CGMCC 4.7608</strain>
    </source>
</reference>
<dbReference type="Gene3D" id="3.30.465.10">
    <property type="match status" value="1"/>
</dbReference>
<evidence type="ECO:0000259" key="20">
    <source>
        <dbReference type="PROSITE" id="PS51387"/>
    </source>
</evidence>
<dbReference type="InterPro" id="IPR006094">
    <property type="entry name" value="Oxid_FAD_bind_N"/>
</dbReference>
<evidence type="ECO:0000256" key="6">
    <source>
        <dbReference type="ARBA" id="ARBA00015188"/>
    </source>
</evidence>
<feature type="domain" description="FAD-binding PCMH-type" evidence="20">
    <location>
        <begin position="19"/>
        <end position="191"/>
    </location>
</feature>
<evidence type="ECO:0000256" key="9">
    <source>
        <dbReference type="ARBA" id="ARBA00022630"/>
    </source>
</evidence>
<comment type="catalytic activity">
    <reaction evidence="18 19">
        <text>UDP-N-acetyl-alpha-D-muramate + NADP(+) = UDP-N-acetyl-3-O-(1-carboxyvinyl)-alpha-D-glucosamine + NADPH + H(+)</text>
        <dbReference type="Rhea" id="RHEA:12248"/>
        <dbReference type="ChEBI" id="CHEBI:15378"/>
        <dbReference type="ChEBI" id="CHEBI:57783"/>
        <dbReference type="ChEBI" id="CHEBI:58349"/>
        <dbReference type="ChEBI" id="CHEBI:68483"/>
        <dbReference type="ChEBI" id="CHEBI:70757"/>
        <dbReference type="EC" id="1.3.1.98"/>
    </reaction>
</comment>
<evidence type="ECO:0000256" key="14">
    <source>
        <dbReference type="ARBA" id="ARBA00023002"/>
    </source>
</evidence>
<dbReference type="HAMAP" id="MF_00037">
    <property type="entry name" value="MurB"/>
    <property type="match status" value="1"/>
</dbReference>
<dbReference type="EMBL" id="JBHSEK010000015">
    <property type="protein sequence ID" value="MFC4491634.1"/>
    <property type="molecule type" value="Genomic_DNA"/>
</dbReference>
<dbReference type="SUPFAM" id="SSF56194">
    <property type="entry name" value="Uridine diphospho-N-Acetylenolpyruvylglucosamine reductase, MurB, C-terminal domain"/>
    <property type="match status" value="1"/>
</dbReference>
<dbReference type="InterPro" id="IPR016169">
    <property type="entry name" value="FAD-bd_PCMH_sub2"/>
</dbReference>
<evidence type="ECO:0000256" key="3">
    <source>
        <dbReference type="ARBA" id="ARBA00004496"/>
    </source>
</evidence>
<dbReference type="InterPro" id="IPR003170">
    <property type="entry name" value="MurB"/>
</dbReference>
<comment type="pathway">
    <text evidence="4 19">Cell wall biogenesis; peptidoglycan biosynthesis.</text>
</comment>
<evidence type="ECO:0000313" key="22">
    <source>
        <dbReference type="Proteomes" id="UP001595999"/>
    </source>
</evidence>
<evidence type="ECO:0000256" key="4">
    <source>
        <dbReference type="ARBA" id="ARBA00004752"/>
    </source>
</evidence>
<dbReference type="PROSITE" id="PS51387">
    <property type="entry name" value="FAD_PCMH"/>
    <property type="match status" value="1"/>
</dbReference>
<evidence type="ECO:0000256" key="19">
    <source>
        <dbReference type="HAMAP-Rule" id="MF_00037"/>
    </source>
</evidence>
<name>A0ABV8ZY85_9NEIS</name>
<keyword evidence="16 19" id="KW-0961">Cell wall biogenesis/degradation</keyword>
<comment type="caution">
    <text evidence="21">The sequence shown here is derived from an EMBL/GenBank/DDBJ whole genome shotgun (WGS) entry which is preliminary data.</text>
</comment>
<feature type="active site" evidence="19">
    <location>
        <position position="167"/>
    </location>
</feature>
<evidence type="ECO:0000256" key="5">
    <source>
        <dbReference type="ARBA" id="ARBA00012518"/>
    </source>
</evidence>
<keyword evidence="14 19" id="KW-0560">Oxidoreductase</keyword>
<evidence type="ECO:0000256" key="7">
    <source>
        <dbReference type="ARBA" id="ARBA00022490"/>
    </source>
</evidence>
<evidence type="ECO:0000256" key="1">
    <source>
        <dbReference type="ARBA" id="ARBA00001974"/>
    </source>
</evidence>
<evidence type="ECO:0000256" key="8">
    <source>
        <dbReference type="ARBA" id="ARBA00022618"/>
    </source>
</evidence>
<dbReference type="InterPro" id="IPR036318">
    <property type="entry name" value="FAD-bd_PCMH-like_sf"/>
</dbReference>
<dbReference type="InterPro" id="IPR011601">
    <property type="entry name" value="MurB_C"/>
</dbReference>
<dbReference type="RefSeq" id="WP_231464148.1">
    <property type="nucleotide sequence ID" value="NZ_JAJOHW010000124.1"/>
</dbReference>
<keyword evidence="15 19" id="KW-0131">Cell cycle</keyword>
<keyword evidence="13 19" id="KW-0573">Peptidoglycan synthesis</keyword>
<dbReference type="Proteomes" id="UP001595999">
    <property type="component" value="Unassembled WGS sequence"/>
</dbReference>
<evidence type="ECO:0000256" key="11">
    <source>
        <dbReference type="ARBA" id="ARBA00022857"/>
    </source>
</evidence>